<keyword evidence="2" id="KW-0539">Nucleus</keyword>
<name>A0AAD9QU14_ACRCE</name>
<dbReference type="PANTHER" id="PTHR46617:SF3">
    <property type="entry name" value="FORKHEAD BOX PROTEIN G1"/>
    <property type="match status" value="1"/>
</dbReference>
<evidence type="ECO:0000313" key="6">
    <source>
        <dbReference type="Proteomes" id="UP001249851"/>
    </source>
</evidence>
<gene>
    <name evidence="5" type="ORF">P5673_008187</name>
</gene>
<dbReference type="PANTHER" id="PTHR46617">
    <property type="entry name" value="FORKHEAD BOX PROTEIN G1"/>
    <property type="match status" value="1"/>
</dbReference>
<dbReference type="EMBL" id="JARQWQ010000014">
    <property type="protein sequence ID" value="KAK2567383.1"/>
    <property type="molecule type" value="Genomic_DNA"/>
</dbReference>
<feature type="compositionally biased region" description="Basic and acidic residues" evidence="3">
    <location>
        <begin position="11"/>
        <end position="27"/>
    </location>
</feature>
<dbReference type="CDD" id="cd20021">
    <property type="entry name" value="FH_FOXG"/>
    <property type="match status" value="1"/>
</dbReference>
<dbReference type="PRINTS" id="PR00053">
    <property type="entry name" value="FORKHEAD"/>
</dbReference>
<dbReference type="InterPro" id="IPR030456">
    <property type="entry name" value="TF_fork_head_CS_2"/>
</dbReference>
<organism evidence="5 6">
    <name type="scientific">Acropora cervicornis</name>
    <name type="common">Staghorn coral</name>
    <dbReference type="NCBI Taxonomy" id="6130"/>
    <lineage>
        <taxon>Eukaryota</taxon>
        <taxon>Metazoa</taxon>
        <taxon>Cnidaria</taxon>
        <taxon>Anthozoa</taxon>
        <taxon>Hexacorallia</taxon>
        <taxon>Scleractinia</taxon>
        <taxon>Astrocoeniina</taxon>
        <taxon>Acroporidae</taxon>
        <taxon>Acropora</taxon>
    </lineage>
</organism>
<dbReference type="PROSITE" id="PS50039">
    <property type="entry name" value="FORK_HEAD_3"/>
    <property type="match status" value="1"/>
</dbReference>
<evidence type="ECO:0000259" key="4">
    <source>
        <dbReference type="PROSITE" id="PS50039"/>
    </source>
</evidence>
<evidence type="ECO:0000313" key="5">
    <source>
        <dbReference type="EMBL" id="KAK2567383.1"/>
    </source>
</evidence>
<dbReference type="InterPro" id="IPR001766">
    <property type="entry name" value="Fork_head_dom"/>
</dbReference>
<feature type="region of interest" description="Disordered" evidence="3">
    <location>
        <begin position="1"/>
        <end position="70"/>
    </location>
</feature>
<feature type="region of interest" description="Disordered" evidence="3">
    <location>
        <begin position="159"/>
        <end position="179"/>
    </location>
</feature>
<dbReference type="PROSITE" id="PS00657">
    <property type="entry name" value="FORK_HEAD_1"/>
    <property type="match status" value="1"/>
</dbReference>
<evidence type="ECO:0000256" key="3">
    <source>
        <dbReference type="SAM" id="MobiDB-lite"/>
    </source>
</evidence>
<proteinExistence type="predicted"/>
<dbReference type="SUPFAM" id="SSF46785">
    <property type="entry name" value="Winged helix' DNA-binding domain"/>
    <property type="match status" value="1"/>
</dbReference>
<feature type="domain" description="Fork-head" evidence="4">
    <location>
        <begin position="71"/>
        <end position="165"/>
    </location>
</feature>
<dbReference type="InterPro" id="IPR036388">
    <property type="entry name" value="WH-like_DNA-bd_sf"/>
</dbReference>
<comment type="caution">
    <text evidence="5">The sequence shown here is derived from an EMBL/GenBank/DDBJ whole genome shotgun (WGS) entry which is preliminary data.</text>
</comment>
<reference evidence="5" key="2">
    <citation type="journal article" date="2023" name="Science">
        <title>Genomic signatures of disease resistance in endangered staghorn corals.</title>
        <authorList>
            <person name="Vollmer S.V."/>
            <person name="Selwyn J.D."/>
            <person name="Despard B.A."/>
            <person name="Roesel C.L."/>
        </authorList>
    </citation>
    <scope>NUCLEOTIDE SEQUENCE</scope>
    <source>
        <strain evidence="5">K2</strain>
    </source>
</reference>
<dbReference type="InterPro" id="IPR036390">
    <property type="entry name" value="WH_DNA-bd_sf"/>
</dbReference>
<dbReference type="SMART" id="SM00339">
    <property type="entry name" value="FH"/>
    <property type="match status" value="1"/>
</dbReference>
<dbReference type="InterPro" id="IPR047208">
    <property type="entry name" value="FOXG1"/>
</dbReference>
<evidence type="ECO:0000256" key="1">
    <source>
        <dbReference type="ARBA" id="ARBA00023125"/>
    </source>
</evidence>
<dbReference type="GO" id="GO:0003700">
    <property type="term" value="F:DNA-binding transcription factor activity"/>
    <property type="evidence" value="ECO:0007669"/>
    <property type="project" value="InterPro"/>
</dbReference>
<accession>A0AAD9QU14</accession>
<keyword evidence="1 2" id="KW-0238">DNA-binding</keyword>
<dbReference type="Gene3D" id="1.10.10.10">
    <property type="entry name" value="Winged helix-like DNA-binding domain superfamily/Winged helix DNA-binding domain"/>
    <property type="match status" value="1"/>
</dbReference>
<evidence type="ECO:0000256" key="2">
    <source>
        <dbReference type="PROSITE-ProRule" id="PRU00089"/>
    </source>
</evidence>
<protein>
    <submittedName>
        <fullName evidence="5">Forkhead box protein G1</fullName>
    </submittedName>
</protein>
<reference evidence="5" key="1">
    <citation type="journal article" date="2023" name="G3 (Bethesda)">
        <title>Whole genome assembly and annotation of the endangered Caribbean coral Acropora cervicornis.</title>
        <authorList>
            <person name="Selwyn J.D."/>
            <person name="Vollmer S.V."/>
        </authorList>
    </citation>
    <scope>NUCLEOTIDE SEQUENCE</scope>
    <source>
        <strain evidence="5">K2</strain>
    </source>
</reference>
<dbReference type="GO" id="GO:0006357">
    <property type="term" value="P:regulation of transcription by RNA polymerase II"/>
    <property type="evidence" value="ECO:0007669"/>
    <property type="project" value="TreeGrafter"/>
</dbReference>
<dbReference type="AlphaFoldDB" id="A0AAD9QU14"/>
<dbReference type="InterPro" id="IPR018122">
    <property type="entry name" value="TF_fork_head_CS_1"/>
</dbReference>
<comment type="subcellular location">
    <subcellularLocation>
        <location evidence="2">Nucleus</location>
    </subcellularLocation>
</comment>
<dbReference type="Pfam" id="PF00250">
    <property type="entry name" value="Forkhead"/>
    <property type="match status" value="1"/>
</dbReference>
<feature type="DNA-binding region" description="Fork-head" evidence="2">
    <location>
        <begin position="71"/>
        <end position="165"/>
    </location>
</feature>
<sequence length="363" mass="40142">MKEISGGCDLVQERSFKETGTISEDKQLSSQEDGITGEISPPREVKINEPAPEGENSKIQGKDGNEKKYEKPPFSYNALIMMAIRGSPEKRLTLSGIYDFIVKNFPYYQNNKQGWQNSIRHNLSLNKCFVKIPRHYDDPGKGNYWMLDPSADDVVIGGTTGKLKRRNPPSSRSRSALKRQQRISPIPGFLFDPSSGFSSGLWPQLPSLFSPASLSPQMRRHSLMTMNCGLNCVGASFSLPTSPVLPHPSPNARCLVPSSPELPFPGHCHGFGLLPPSYSLTNPLSPGFSHSPSPFDTTQWPSTISSPPFLTDRQLFNSDSIFPSTFSSMPRFPFPSPSRPNLSFLKENSSPSVSFKPCLPECK</sequence>
<keyword evidence="6" id="KW-1185">Reference proteome</keyword>
<dbReference type="PROSITE" id="PS00658">
    <property type="entry name" value="FORK_HEAD_2"/>
    <property type="match status" value="1"/>
</dbReference>
<dbReference type="GO" id="GO:1990837">
    <property type="term" value="F:sequence-specific double-stranded DNA binding"/>
    <property type="evidence" value="ECO:0007669"/>
    <property type="project" value="TreeGrafter"/>
</dbReference>
<feature type="compositionally biased region" description="Basic and acidic residues" evidence="3">
    <location>
        <begin position="60"/>
        <end position="70"/>
    </location>
</feature>
<dbReference type="Proteomes" id="UP001249851">
    <property type="component" value="Unassembled WGS sequence"/>
</dbReference>
<dbReference type="GO" id="GO:0005634">
    <property type="term" value="C:nucleus"/>
    <property type="evidence" value="ECO:0007669"/>
    <property type="project" value="UniProtKB-SubCell"/>
</dbReference>
<dbReference type="FunFam" id="1.10.10.10:FF:000135">
    <property type="entry name" value="forkhead box protein G1"/>
    <property type="match status" value="1"/>
</dbReference>